<dbReference type="InterPro" id="IPR034474">
    <property type="entry name" value="Methyltransferase_Class_D"/>
</dbReference>
<evidence type="ECO:0000256" key="1">
    <source>
        <dbReference type="ARBA" id="ARBA00022691"/>
    </source>
</evidence>
<dbReference type="SUPFAM" id="SSF102114">
    <property type="entry name" value="Radical SAM enzymes"/>
    <property type="match status" value="1"/>
</dbReference>
<dbReference type="PANTHER" id="PTHR43306">
    <property type="entry name" value="7,8-DIHYDRO-6-HYDROXYMETHYLPTERIN DIMETHYLTRANSFERASE"/>
    <property type="match status" value="1"/>
</dbReference>
<proteinExistence type="predicted"/>
<dbReference type="SFLD" id="SFLDS00029">
    <property type="entry name" value="Radical_SAM"/>
    <property type="match status" value="1"/>
</dbReference>
<organism evidence="6 7">
    <name type="scientific">Ktedonosporobacter rubrisoli</name>
    <dbReference type="NCBI Taxonomy" id="2509675"/>
    <lineage>
        <taxon>Bacteria</taxon>
        <taxon>Bacillati</taxon>
        <taxon>Chloroflexota</taxon>
        <taxon>Ktedonobacteria</taxon>
        <taxon>Ktedonobacterales</taxon>
        <taxon>Ktedonosporobacteraceae</taxon>
        <taxon>Ktedonosporobacter</taxon>
    </lineage>
</organism>
<dbReference type="InterPro" id="IPR007197">
    <property type="entry name" value="rSAM"/>
</dbReference>
<dbReference type="InterPro" id="IPR006638">
    <property type="entry name" value="Elp3/MiaA/NifB-like_rSAM"/>
</dbReference>
<keyword evidence="4" id="KW-0411">Iron-sulfur</keyword>
<reference evidence="6 7" key="1">
    <citation type="submission" date="2019-01" db="EMBL/GenBank/DDBJ databases">
        <title>Ktedonosporobacter rubrisoli SCAWS-G2.</title>
        <authorList>
            <person name="Huang Y."/>
            <person name="Yan B."/>
        </authorList>
    </citation>
    <scope>NUCLEOTIDE SEQUENCE [LARGE SCALE GENOMIC DNA]</scope>
    <source>
        <strain evidence="6 7">SCAWS-G2</strain>
    </source>
</reference>
<dbReference type="SMART" id="SM00729">
    <property type="entry name" value="Elp3"/>
    <property type="match status" value="1"/>
</dbReference>
<evidence type="ECO:0000313" key="7">
    <source>
        <dbReference type="Proteomes" id="UP000290365"/>
    </source>
</evidence>
<dbReference type="InterPro" id="IPR058240">
    <property type="entry name" value="rSAM_sf"/>
</dbReference>
<sequence length="546" mass="61951">MAPKGDFFMRNKRKAQEVPVTPVPGMPIPSTEDPAMIRHDRSYIYHNFTNSLCPHCLKVVQAKIILQDNKVYMLKTCPEHGSMRSLISSDAAYYLSQSQYNKPGTLPRHFQTRVEKGCPLDCGLCTDHEQHTCLALVEITEACNLRCPTCFASSDVGRFAPLDEVERMLDTVVENEGYADVVQFSGGEPTLHPQLFEILEMARKKRIKAMMINTNGVRIARDEEFVRKLSAFKGNFEVYLQFDGFRQSTYEELRGLDLREVKQQAIANLTRYEIPINLTATIKQGVNEDEIGEIVKFGIAQKMVRGVTFQPVTNVGRHDAVNAMQRTTVPDVIRAVAEQTNGMFRQTDFVPLPCHSDCISMTYAYIKGNKVKPLPRYIDVKSYLDVVGNQINFRVEDVKGVVGSALMRLWSASMPLSTINALRDFSCCLPVTPQALSQEEHGSVLYENMFRIVIIAFMDAWNFDVRSAKKCCVHHVLPDGKIIPFCSYNTLYRPQYMHKTRFRSTLPLQRTSEETTSSERYYSHYETSETLLAPLQPAQDDGQSEG</sequence>
<keyword evidence="3" id="KW-0408">Iron</keyword>
<evidence type="ECO:0000256" key="3">
    <source>
        <dbReference type="ARBA" id="ARBA00023004"/>
    </source>
</evidence>
<evidence type="ECO:0000256" key="4">
    <source>
        <dbReference type="ARBA" id="ARBA00023014"/>
    </source>
</evidence>
<dbReference type="SFLD" id="SFLDG01067">
    <property type="entry name" value="SPASM/twitch_domain_containing"/>
    <property type="match status" value="1"/>
</dbReference>
<dbReference type="OrthoDB" id="9810775at2"/>
<dbReference type="GO" id="GO:0051536">
    <property type="term" value="F:iron-sulfur cluster binding"/>
    <property type="evidence" value="ECO:0007669"/>
    <property type="project" value="UniProtKB-KW"/>
</dbReference>
<name>A0A4P6JXM3_KTERU</name>
<dbReference type="SFLD" id="SFLDG01100">
    <property type="entry name" value="methyltransferase_(Class_D)"/>
    <property type="match status" value="1"/>
</dbReference>
<dbReference type="InterPro" id="IPR056488">
    <property type="entry name" value="Zn_ribbon_HMPTM"/>
</dbReference>
<feature type="domain" description="Radical SAM core" evidence="5">
    <location>
        <begin position="129"/>
        <end position="345"/>
    </location>
</feature>
<dbReference type="CDD" id="cd01335">
    <property type="entry name" value="Radical_SAM"/>
    <property type="match status" value="1"/>
</dbReference>
<keyword evidence="1" id="KW-0949">S-adenosyl-L-methionine</keyword>
<dbReference type="AlphaFoldDB" id="A0A4P6JXM3"/>
<evidence type="ECO:0000259" key="5">
    <source>
        <dbReference type="PROSITE" id="PS51918"/>
    </source>
</evidence>
<keyword evidence="7" id="KW-1185">Reference proteome</keyword>
<protein>
    <submittedName>
        <fullName evidence="6">Radical SAM protein</fullName>
    </submittedName>
</protein>
<evidence type="ECO:0000256" key="2">
    <source>
        <dbReference type="ARBA" id="ARBA00022723"/>
    </source>
</evidence>
<dbReference type="KEGG" id="kbs:EPA93_32855"/>
<evidence type="ECO:0000313" key="6">
    <source>
        <dbReference type="EMBL" id="QBD80508.1"/>
    </source>
</evidence>
<dbReference type="GO" id="GO:0003824">
    <property type="term" value="F:catalytic activity"/>
    <property type="evidence" value="ECO:0007669"/>
    <property type="project" value="InterPro"/>
</dbReference>
<dbReference type="EMBL" id="CP035758">
    <property type="protein sequence ID" value="QBD80508.1"/>
    <property type="molecule type" value="Genomic_DNA"/>
</dbReference>
<dbReference type="GO" id="GO:0046872">
    <property type="term" value="F:metal ion binding"/>
    <property type="evidence" value="ECO:0007669"/>
    <property type="project" value="UniProtKB-KW"/>
</dbReference>
<dbReference type="InterPro" id="IPR013785">
    <property type="entry name" value="Aldolase_TIM"/>
</dbReference>
<gene>
    <name evidence="6" type="ORF">EPA93_32855</name>
</gene>
<dbReference type="Pfam" id="PF23545">
    <property type="entry name" value="Zn_ribbon_HMPTM"/>
    <property type="match status" value="1"/>
</dbReference>
<dbReference type="PROSITE" id="PS51918">
    <property type="entry name" value="RADICAL_SAM"/>
    <property type="match status" value="1"/>
</dbReference>
<dbReference type="PANTHER" id="PTHR43306:SF1">
    <property type="entry name" value="7,8-DIHYDRO-6-HYDROXYMETHYLPTERIN DIMETHYLTRANSFERASE"/>
    <property type="match status" value="1"/>
</dbReference>
<dbReference type="Proteomes" id="UP000290365">
    <property type="component" value="Chromosome"/>
</dbReference>
<keyword evidence="2" id="KW-0479">Metal-binding</keyword>
<dbReference type="Gene3D" id="3.20.20.70">
    <property type="entry name" value="Aldolase class I"/>
    <property type="match status" value="1"/>
</dbReference>
<accession>A0A4P6JXM3</accession>
<dbReference type="Pfam" id="PF04055">
    <property type="entry name" value="Radical_SAM"/>
    <property type="match status" value="1"/>
</dbReference>